<feature type="domain" description="ShKT" evidence="2">
    <location>
        <begin position="122"/>
        <end position="156"/>
    </location>
</feature>
<dbReference type="InterPro" id="IPR003582">
    <property type="entry name" value="ShKT_dom"/>
</dbReference>
<dbReference type="PROSITE" id="PS51670">
    <property type="entry name" value="SHKT"/>
    <property type="match status" value="3"/>
</dbReference>
<dbReference type="Gene3D" id="1.10.10.1940">
    <property type="match status" value="2"/>
</dbReference>
<feature type="domain" description="ShKT" evidence="2">
    <location>
        <begin position="70"/>
        <end position="106"/>
    </location>
</feature>
<proteinExistence type="predicted"/>
<comment type="caution">
    <text evidence="1">Lacks conserved residue(s) required for the propagation of feature annotation.</text>
</comment>
<keyword evidence="3" id="KW-1185">Reference proteome</keyword>
<protein>
    <submittedName>
        <fullName evidence="4">ShKT domain-containing protein</fullName>
    </submittedName>
</protein>
<dbReference type="PANTHER" id="PTHR21724:SF109">
    <property type="entry name" value="SHKT DOMAIN-CONTAINING PROTEIN"/>
    <property type="match status" value="1"/>
</dbReference>
<accession>A0A915ERE6</accession>
<dbReference type="AlphaFoldDB" id="A0A915ERE6"/>
<reference evidence="4" key="1">
    <citation type="submission" date="2022-11" db="UniProtKB">
        <authorList>
            <consortium name="WormBaseParasite"/>
        </authorList>
    </citation>
    <scope>IDENTIFICATION</scope>
</reference>
<feature type="disulfide bond" evidence="1">
    <location>
        <begin position="122"/>
        <end position="156"/>
    </location>
</feature>
<dbReference type="PANTHER" id="PTHR21724">
    <property type="entry name" value="SHKT DOMAIN-CONTAINING PROTEIN"/>
    <property type="match status" value="1"/>
</dbReference>
<evidence type="ECO:0000313" key="4">
    <source>
        <dbReference type="WBParaSite" id="jg8988"/>
    </source>
</evidence>
<feature type="domain" description="ShKT" evidence="2">
    <location>
        <begin position="163"/>
        <end position="201"/>
    </location>
</feature>
<evidence type="ECO:0000313" key="3">
    <source>
        <dbReference type="Proteomes" id="UP000887574"/>
    </source>
</evidence>
<sequence length="202" mass="22406">MVVLVFAEDALKCAKTCRICCERPKYDCEDKESSTFCDTHKNKCVSLKAIIVDKCPHTCGLCDLTGVTTCKDKNIICKELKDSCNDANPITKDAVRKLCPKTCDACPGTGATTGTVPRRADCKDEASNCDSQKDLCENTFYKSIMETDCKLSCVYCLPTNYVCEDKNSADCARWDANGFCSNTAYSRQMRLQHCGKYCKMCS</sequence>
<evidence type="ECO:0000256" key="1">
    <source>
        <dbReference type="PROSITE-ProRule" id="PRU01005"/>
    </source>
</evidence>
<name>A0A915ERE6_9BILA</name>
<organism evidence="3 4">
    <name type="scientific">Ditylenchus dipsaci</name>
    <dbReference type="NCBI Taxonomy" id="166011"/>
    <lineage>
        <taxon>Eukaryota</taxon>
        <taxon>Metazoa</taxon>
        <taxon>Ecdysozoa</taxon>
        <taxon>Nematoda</taxon>
        <taxon>Chromadorea</taxon>
        <taxon>Rhabditida</taxon>
        <taxon>Tylenchina</taxon>
        <taxon>Tylenchomorpha</taxon>
        <taxon>Sphaerularioidea</taxon>
        <taxon>Anguinidae</taxon>
        <taxon>Anguininae</taxon>
        <taxon>Ditylenchus</taxon>
    </lineage>
</organism>
<dbReference type="SMART" id="SM00254">
    <property type="entry name" value="ShKT"/>
    <property type="match status" value="4"/>
</dbReference>
<keyword evidence="1" id="KW-1015">Disulfide bond</keyword>
<dbReference type="Pfam" id="PF01549">
    <property type="entry name" value="ShK"/>
    <property type="match status" value="4"/>
</dbReference>
<dbReference type="Proteomes" id="UP000887574">
    <property type="component" value="Unplaced"/>
</dbReference>
<dbReference type="WBParaSite" id="jg8988">
    <property type="protein sequence ID" value="jg8988"/>
    <property type="gene ID" value="jg8988"/>
</dbReference>
<evidence type="ECO:0000259" key="2">
    <source>
        <dbReference type="PROSITE" id="PS51670"/>
    </source>
</evidence>